<dbReference type="EMBL" id="VSRR010103476">
    <property type="protein sequence ID" value="MPC95775.1"/>
    <property type="molecule type" value="Genomic_DNA"/>
</dbReference>
<reference evidence="2 3" key="1">
    <citation type="submission" date="2019-05" db="EMBL/GenBank/DDBJ databases">
        <title>Another draft genome of Portunus trituberculatus and its Hox gene families provides insights of decapod evolution.</title>
        <authorList>
            <person name="Jeong J.-H."/>
            <person name="Song I."/>
            <person name="Kim S."/>
            <person name="Choi T."/>
            <person name="Kim D."/>
            <person name="Ryu S."/>
            <person name="Kim W."/>
        </authorList>
    </citation>
    <scope>NUCLEOTIDE SEQUENCE [LARGE SCALE GENOMIC DNA]</scope>
    <source>
        <tissue evidence="2">Muscle</tissue>
    </source>
</reference>
<sequence length="89" mass="9492">MRPLRMTHKIDSIVEFLVLCCLLNLSKVLKGGGGLKEGGLVGGSEGGGGDGVKLSQFGKICTDWKNTIHDTPHYEGWYGKGGEEGEQAE</sequence>
<feature type="signal peptide" evidence="1">
    <location>
        <begin position="1"/>
        <end position="31"/>
    </location>
</feature>
<keyword evidence="1" id="KW-0732">Signal</keyword>
<keyword evidence="3" id="KW-1185">Reference proteome</keyword>
<proteinExistence type="predicted"/>
<dbReference type="AlphaFoldDB" id="A0A5B7JMD6"/>
<protein>
    <submittedName>
        <fullName evidence="2">Uncharacterized protein</fullName>
    </submittedName>
</protein>
<dbReference type="Proteomes" id="UP000324222">
    <property type="component" value="Unassembled WGS sequence"/>
</dbReference>
<feature type="chain" id="PRO_5023127572" evidence="1">
    <location>
        <begin position="32"/>
        <end position="89"/>
    </location>
</feature>
<evidence type="ECO:0000313" key="3">
    <source>
        <dbReference type="Proteomes" id="UP000324222"/>
    </source>
</evidence>
<organism evidence="2 3">
    <name type="scientific">Portunus trituberculatus</name>
    <name type="common">Swimming crab</name>
    <name type="synonym">Neptunus trituberculatus</name>
    <dbReference type="NCBI Taxonomy" id="210409"/>
    <lineage>
        <taxon>Eukaryota</taxon>
        <taxon>Metazoa</taxon>
        <taxon>Ecdysozoa</taxon>
        <taxon>Arthropoda</taxon>
        <taxon>Crustacea</taxon>
        <taxon>Multicrustacea</taxon>
        <taxon>Malacostraca</taxon>
        <taxon>Eumalacostraca</taxon>
        <taxon>Eucarida</taxon>
        <taxon>Decapoda</taxon>
        <taxon>Pleocyemata</taxon>
        <taxon>Brachyura</taxon>
        <taxon>Eubrachyura</taxon>
        <taxon>Portunoidea</taxon>
        <taxon>Portunidae</taxon>
        <taxon>Portuninae</taxon>
        <taxon>Portunus</taxon>
    </lineage>
</organism>
<gene>
    <name evidence="2" type="ORF">E2C01_091001</name>
</gene>
<name>A0A5B7JMD6_PORTR</name>
<evidence type="ECO:0000313" key="2">
    <source>
        <dbReference type="EMBL" id="MPC95775.1"/>
    </source>
</evidence>
<evidence type="ECO:0000256" key="1">
    <source>
        <dbReference type="SAM" id="SignalP"/>
    </source>
</evidence>
<accession>A0A5B7JMD6</accession>
<comment type="caution">
    <text evidence="2">The sequence shown here is derived from an EMBL/GenBank/DDBJ whole genome shotgun (WGS) entry which is preliminary data.</text>
</comment>